<evidence type="ECO:0000259" key="5">
    <source>
        <dbReference type="Pfam" id="PF00733"/>
    </source>
</evidence>
<dbReference type="GO" id="GO:0006529">
    <property type="term" value="P:asparagine biosynthetic process"/>
    <property type="evidence" value="ECO:0007669"/>
    <property type="project" value="UniProtKB-KW"/>
</dbReference>
<evidence type="ECO:0000313" key="6">
    <source>
        <dbReference type="EMBL" id="TYK51207.1"/>
    </source>
</evidence>
<sequence>MARGTPPGVIAVASASGAPPALAGSPVWDDVPGVRLYGGWRPDEVISVRQPSARLLVAGHHLADHHLADHHLADHRLAGAGTVAADFRAALESGDPDRLTGRFGACLILIVRLPRPGEPPYACEFQARTDLAGQFPLYSSGRAGETVVGTHPNLVAEAHGRGFDPLSFAGRIACPHVMPLWGDRSPYQDVTRLPSGTWLHITSSGRQATPGGSARELVSLDEGARELRAALDEAVRLRCAGATESEPVSADLSGGLDSTSVAFLAARHAAAPVEAVTYHHPAVPAADLAEASRSAALDSRLRPAVVHGTDDTLPYQALGEPAAFGEPAPGALAWRRSALRLQHAAAVRARLHLTGEGADALLGAAPSYLAELARPGSARRFAAHCARQARLRHTSAFGLAVRARRTAKCDPAEALSALAGTLARPPEPGAFGWPDGVAWWPVAPDALRWLTPRARADLADLAAGGSAVPGVRSAADMAARTELRHSADTQRHLRELGAGLGVAVHAPFLDDAVVAACLRVPASAKVAPDAFKPLLARAVHGLVPGEVLGRRTKGDYTGEDYRGARRAAAAIRGLLAGSRLADLGVVDPAAVGRTVDRLLAGVEVPLGSLNVLLATEAWLRSPAPPVPGLPAPAGPEPAARP</sequence>
<gene>
    <name evidence="6" type="ORF">FXF68_12355</name>
</gene>
<dbReference type="EC" id="6.3.5.4" evidence="2"/>
<dbReference type="InterPro" id="IPR014729">
    <property type="entry name" value="Rossmann-like_a/b/a_fold"/>
</dbReference>
<dbReference type="RefSeq" id="WP_148759032.1">
    <property type="nucleotide sequence ID" value="NZ_VSRQ01000002.1"/>
</dbReference>
<dbReference type="EMBL" id="VSRQ01000002">
    <property type="protein sequence ID" value="TYK51207.1"/>
    <property type="molecule type" value="Genomic_DNA"/>
</dbReference>
<dbReference type="GO" id="GO:0004066">
    <property type="term" value="F:asparagine synthase (glutamine-hydrolyzing) activity"/>
    <property type="evidence" value="ECO:0007669"/>
    <property type="project" value="UniProtKB-EC"/>
</dbReference>
<proteinExistence type="predicted"/>
<dbReference type="PANTHER" id="PTHR43284:SF1">
    <property type="entry name" value="ASPARAGINE SYNTHETASE"/>
    <property type="match status" value="1"/>
</dbReference>
<dbReference type="InterPro" id="IPR051786">
    <property type="entry name" value="ASN_synthetase/amidase"/>
</dbReference>
<protein>
    <recommendedName>
        <fullName evidence="2">asparagine synthase (glutamine-hydrolyzing)</fullName>
        <ecNumber evidence="2">6.3.5.4</ecNumber>
    </recommendedName>
</protein>
<evidence type="ECO:0000256" key="3">
    <source>
        <dbReference type="ARBA" id="ARBA00022888"/>
    </source>
</evidence>
<name>A0A5D3FR01_9ACTN</name>
<dbReference type="PANTHER" id="PTHR43284">
    <property type="entry name" value="ASPARAGINE SYNTHETASE (GLUTAMINE-HYDROLYZING)"/>
    <property type="match status" value="1"/>
</dbReference>
<evidence type="ECO:0000313" key="7">
    <source>
        <dbReference type="Proteomes" id="UP000323505"/>
    </source>
</evidence>
<organism evidence="6 7">
    <name type="scientific">Actinomadura decatromicini</name>
    <dbReference type="NCBI Taxonomy" id="2604572"/>
    <lineage>
        <taxon>Bacteria</taxon>
        <taxon>Bacillati</taxon>
        <taxon>Actinomycetota</taxon>
        <taxon>Actinomycetes</taxon>
        <taxon>Streptosporangiales</taxon>
        <taxon>Thermomonosporaceae</taxon>
        <taxon>Actinomadura</taxon>
    </lineage>
</organism>
<comment type="caution">
    <text evidence="6">The sequence shown here is derived from an EMBL/GenBank/DDBJ whole genome shotgun (WGS) entry which is preliminary data.</text>
</comment>
<comment type="pathway">
    <text evidence="1">Amino-acid biosynthesis; L-asparagine biosynthesis; L-asparagine from L-aspartate (L-Gln route): step 1/1.</text>
</comment>
<comment type="catalytic activity">
    <reaction evidence="4">
        <text>L-aspartate + L-glutamine + ATP + H2O = L-asparagine + L-glutamate + AMP + diphosphate + H(+)</text>
        <dbReference type="Rhea" id="RHEA:12228"/>
        <dbReference type="ChEBI" id="CHEBI:15377"/>
        <dbReference type="ChEBI" id="CHEBI:15378"/>
        <dbReference type="ChEBI" id="CHEBI:29985"/>
        <dbReference type="ChEBI" id="CHEBI:29991"/>
        <dbReference type="ChEBI" id="CHEBI:30616"/>
        <dbReference type="ChEBI" id="CHEBI:33019"/>
        <dbReference type="ChEBI" id="CHEBI:58048"/>
        <dbReference type="ChEBI" id="CHEBI:58359"/>
        <dbReference type="ChEBI" id="CHEBI:456215"/>
        <dbReference type="EC" id="6.3.5.4"/>
    </reaction>
</comment>
<dbReference type="AlphaFoldDB" id="A0A5D3FR01"/>
<keyword evidence="3" id="KW-0061">Asparagine biosynthesis</keyword>
<dbReference type="Proteomes" id="UP000323505">
    <property type="component" value="Unassembled WGS sequence"/>
</dbReference>
<evidence type="ECO:0000256" key="1">
    <source>
        <dbReference type="ARBA" id="ARBA00005187"/>
    </source>
</evidence>
<reference evidence="6 7" key="1">
    <citation type="submission" date="2019-08" db="EMBL/GenBank/DDBJ databases">
        <title>Actinomadura sp. nov. CYP1-5 isolated from mountain soil.</title>
        <authorList>
            <person name="Songsumanus A."/>
            <person name="Kuncharoen N."/>
            <person name="Kudo T."/>
            <person name="Yuki M."/>
            <person name="Igarashi Y."/>
            <person name="Tanasupawat S."/>
        </authorList>
    </citation>
    <scope>NUCLEOTIDE SEQUENCE [LARGE SCALE GENOMIC DNA]</scope>
    <source>
        <strain evidence="6 7">CYP1-5</strain>
    </source>
</reference>
<evidence type="ECO:0000256" key="4">
    <source>
        <dbReference type="ARBA" id="ARBA00048741"/>
    </source>
</evidence>
<accession>A0A5D3FR01</accession>
<dbReference type="InterPro" id="IPR001962">
    <property type="entry name" value="Asn_synthase"/>
</dbReference>
<dbReference type="Gene3D" id="3.40.50.620">
    <property type="entry name" value="HUPs"/>
    <property type="match status" value="2"/>
</dbReference>
<feature type="domain" description="Asparagine synthetase" evidence="5">
    <location>
        <begin position="226"/>
        <end position="620"/>
    </location>
</feature>
<dbReference type="Pfam" id="PF00733">
    <property type="entry name" value="Asn_synthase"/>
    <property type="match status" value="1"/>
</dbReference>
<keyword evidence="7" id="KW-1185">Reference proteome</keyword>
<dbReference type="SUPFAM" id="SSF52402">
    <property type="entry name" value="Adenine nucleotide alpha hydrolases-like"/>
    <property type="match status" value="1"/>
</dbReference>
<keyword evidence="3" id="KW-0028">Amino-acid biosynthesis</keyword>
<evidence type="ECO:0000256" key="2">
    <source>
        <dbReference type="ARBA" id="ARBA00012737"/>
    </source>
</evidence>